<comment type="caution">
    <text evidence="2">The sequence shown here is derived from an EMBL/GenBank/DDBJ whole genome shotgun (WGS) entry which is preliminary data.</text>
</comment>
<proteinExistence type="predicted"/>
<feature type="region of interest" description="Disordered" evidence="1">
    <location>
        <begin position="253"/>
        <end position="298"/>
    </location>
</feature>
<gene>
    <name evidence="2" type="ORF">QQ91_0016665</name>
</gene>
<sequence>MKKSKVVGCYNNIWSGEKGGVGKSWCAMLDAQRHVDRNIKFWLMDADKNNQMSQRLYPDAFFSRSVFFSEVPERASSANPILEAAIDRPVVTNCQAGTNDQILTWMKTKKVPQVAQKLGITLRYFFVSSLETDSLNKFESAAQRFSPHMPIIFVANHGCNLSGPKFFESEGFQSMLERYQAPVIHVGLFDLELRKRMEGHNPEGCLLNWGEAMESELFGVLDRAEIQAYLEDFYGQLDRAEGLADLAFAERLASQSGSSRQAKGVSPPPRQRDSPHGQDLPLDRRDDDQSGRDGKARR</sequence>
<name>A0ABD4T7A7_9CYAN</name>
<evidence type="ECO:0000313" key="3">
    <source>
        <dbReference type="Proteomes" id="UP000031561"/>
    </source>
</evidence>
<dbReference type="RefSeq" id="WP_166283220.1">
    <property type="nucleotide sequence ID" value="NZ_JTHE03000097.1"/>
</dbReference>
<evidence type="ECO:0000313" key="2">
    <source>
        <dbReference type="EMBL" id="MCM1984457.1"/>
    </source>
</evidence>
<feature type="compositionally biased region" description="Basic and acidic residues" evidence="1">
    <location>
        <begin position="270"/>
        <end position="298"/>
    </location>
</feature>
<geneLocation type="plasmid" evidence="2">
    <name>unnamed21</name>
</geneLocation>
<protein>
    <recommendedName>
        <fullName evidence="4">CobQ/CobB/MinD/ParA nucleotide binding domain-containing protein</fullName>
    </recommendedName>
</protein>
<reference evidence="2 3" key="1">
    <citation type="journal article" date="2015" name="Genome Announc.">
        <title>Draft Genome Sequence of Filamentous Marine Cyanobacterium Lyngbya confervoides Strain BDU141951.</title>
        <authorList>
            <person name="Chandrababunaidu M.M."/>
            <person name="Sen D."/>
            <person name="Tripathy S."/>
        </authorList>
    </citation>
    <scope>NUCLEOTIDE SEQUENCE [LARGE SCALE GENOMIC DNA]</scope>
    <source>
        <strain evidence="2 3">BDU141951</strain>
    </source>
</reference>
<keyword evidence="2" id="KW-0614">Plasmid</keyword>
<keyword evidence="3" id="KW-1185">Reference proteome</keyword>
<dbReference type="Proteomes" id="UP000031561">
    <property type="component" value="Unassembled WGS sequence"/>
</dbReference>
<evidence type="ECO:0000256" key="1">
    <source>
        <dbReference type="SAM" id="MobiDB-lite"/>
    </source>
</evidence>
<organism evidence="2 3">
    <name type="scientific">Lyngbya confervoides BDU141951</name>
    <dbReference type="NCBI Taxonomy" id="1574623"/>
    <lineage>
        <taxon>Bacteria</taxon>
        <taxon>Bacillati</taxon>
        <taxon>Cyanobacteriota</taxon>
        <taxon>Cyanophyceae</taxon>
        <taxon>Oscillatoriophycideae</taxon>
        <taxon>Oscillatoriales</taxon>
        <taxon>Microcoleaceae</taxon>
        <taxon>Lyngbya</taxon>
    </lineage>
</organism>
<evidence type="ECO:0008006" key="4">
    <source>
        <dbReference type="Google" id="ProtNLM"/>
    </source>
</evidence>
<accession>A0ABD4T7A7</accession>
<dbReference type="EMBL" id="JTHE03000097">
    <property type="protein sequence ID" value="MCM1984457.1"/>
    <property type="molecule type" value="Genomic_DNA"/>
</dbReference>
<dbReference type="AlphaFoldDB" id="A0ABD4T7A7"/>